<evidence type="ECO:0000256" key="1">
    <source>
        <dbReference type="SAM" id="Coils"/>
    </source>
</evidence>
<keyword evidence="1" id="KW-0175">Coiled coil</keyword>
<reference evidence="2" key="1">
    <citation type="submission" date="2021-11" db="EMBL/GenBank/DDBJ databases">
        <title>Legionella maioricencis sp. nov., a new species isolated from hot water samples in Mallorca.</title>
        <authorList>
            <person name="Crespi S."/>
            <person name="Drasar V."/>
            <person name="Salva-Serra F."/>
            <person name="Jaen-Luchoro D."/>
            <person name="Pineiro-Iglesias B."/>
            <person name="Aliaga F."/>
            <person name="Fernandez-Juarez V."/>
            <person name="Coll G."/>
            <person name="Moore E.R.B."/>
            <person name="Bennasar-Figueras A."/>
        </authorList>
    </citation>
    <scope>NUCLEOTIDE SEQUENCE</scope>
    <source>
        <strain evidence="2">HCPI-6</strain>
    </source>
</reference>
<accession>A0A9X2CZU4</accession>
<evidence type="ECO:0008006" key="4">
    <source>
        <dbReference type="Google" id="ProtNLM"/>
    </source>
</evidence>
<protein>
    <recommendedName>
        <fullName evidence="4">KfrA N-terminal DNA-binding domain-containing protein</fullName>
    </recommendedName>
</protein>
<dbReference type="EMBL" id="JAJKBJ010000006">
    <property type="protein sequence ID" value="MCL9683831.1"/>
    <property type="molecule type" value="Genomic_DNA"/>
</dbReference>
<sequence>MKNNNKLTASRVLEVINTLFEQNGKTDIPDINEICFRAKVSRNTAFKYLYEWWEKYQKNEHNSELLSYFPSLEQFPEENILQNISMHLQGLVKEFAVHSDSLNYLPDSPYPLGNYLLNSLQEIEDKLFIALAEFEELHQSKEMVELELKNTRLESNRLYEEIEEMQNIANKKLVQLQEELDASRREVIAADHLVKVLKREKRMSQKNLFYYYKFNS</sequence>
<evidence type="ECO:0000313" key="3">
    <source>
        <dbReference type="Proteomes" id="UP001139721"/>
    </source>
</evidence>
<name>A0A9X2CZU4_9GAMM</name>
<evidence type="ECO:0000313" key="2">
    <source>
        <dbReference type="EMBL" id="MCL9683831.1"/>
    </source>
</evidence>
<feature type="coiled-coil region" evidence="1">
    <location>
        <begin position="134"/>
        <end position="193"/>
    </location>
</feature>
<gene>
    <name evidence="2" type="ORF">LOX96_06985</name>
</gene>
<dbReference type="RefSeq" id="WP_250420884.1">
    <property type="nucleotide sequence ID" value="NZ_JAJKBJ010000006.1"/>
</dbReference>
<proteinExistence type="predicted"/>
<dbReference type="AlphaFoldDB" id="A0A9X2CZU4"/>
<organism evidence="2 3">
    <name type="scientific">Legionella maioricensis</name>
    <dbReference type="NCBI Taxonomy" id="2896528"/>
    <lineage>
        <taxon>Bacteria</taxon>
        <taxon>Pseudomonadati</taxon>
        <taxon>Pseudomonadota</taxon>
        <taxon>Gammaproteobacteria</taxon>
        <taxon>Legionellales</taxon>
        <taxon>Legionellaceae</taxon>
        <taxon>Legionella</taxon>
    </lineage>
</organism>
<comment type="caution">
    <text evidence="2">The sequence shown here is derived from an EMBL/GenBank/DDBJ whole genome shotgun (WGS) entry which is preliminary data.</text>
</comment>
<dbReference type="Proteomes" id="UP001139721">
    <property type="component" value="Unassembled WGS sequence"/>
</dbReference>
<keyword evidence="3" id="KW-1185">Reference proteome</keyword>